<gene>
    <name evidence="2" type="ORF">OEA41_004016</name>
</gene>
<reference evidence="2" key="1">
    <citation type="submission" date="2022-11" db="EMBL/GenBank/DDBJ databases">
        <title>Chromosomal genome sequence assembly and mating type (MAT) locus characterization of the leprose asexual lichenized fungus Lepraria neglecta (Nyl.) Erichsen.</title>
        <authorList>
            <person name="Allen J.L."/>
            <person name="Pfeffer B."/>
        </authorList>
    </citation>
    <scope>NUCLEOTIDE SEQUENCE</scope>
    <source>
        <strain evidence="2">Allen 5258</strain>
    </source>
</reference>
<accession>A0AAD9Z844</accession>
<dbReference type="EMBL" id="JASNWA010000008">
    <property type="protein sequence ID" value="KAK3171932.1"/>
    <property type="molecule type" value="Genomic_DNA"/>
</dbReference>
<organism evidence="2 3">
    <name type="scientific">Lepraria neglecta</name>
    <dbReference type="NCBI Taxonomy" id="209136"/>
    <lineage>
        <taxon>Eukaryota</taxon>
        <taxon>Fungi</taxon>
        <taxon>Dikarya</taxon>
        <taxon>Ascomycota</taxon>
        <taxon>Pezizomycotina</taxon>
        <taxon>Lecanoromycetes</taxon>
        <taxon>OSLEUM clade</taxon>
        <taxon>Lecanoromycetidae</taxon>
        <taxon>Lecanorales</taxon>
        <taxon>Lecanorineae</taxon>
        <taxon>Stereocaulaceae</taxon>
        <taxon>Lepraria</taxon>
    </lineage>
</organism>
<proteinExistence type="predicted"/>
<name>A0AAD9Z844_9LECA</name>
<comment type="caution">
    <text evidence="2">The sequence shown here is derived from an EMBL/GenBank/DDBJ whole genome shotgun (WGS) entry which is preliminary data.</text>
</comment>
<dbReference type="SUPFAM" id="SSF63829">
    <property type="entry name" value="Calcium-dependent phosphotriesterase"/>
    <property type="match status" value="1"/>
</dbReference>
<keyword evidence="1" id="KW-0732">Signal</keyword>
<evidence type="ECO:0000313" key="2">
    <source>
        <dbReference type="EMBL" id="KAK3171932.1"/>
    </source>
</evidence>
<evidence type="ECO:0000313" key="3">
    <source>
        <dbReference type="Proteomes" id="UP001276659"/>
    </source>
</evidence>
<sequence>MRLPTLSTLSLLTTLTTALLPTNPIYEAAPGTWFENLAIRPNGNILLTTLTSSGLYQVNPQLAKPTVSLVHNFTSSLWTIGITETTPDTFYVIAANGSLKTLTVAPGSHHLFRVKFHSYDSVPKISLAATIPDAGLLNGATTLNATTVLAADSHKGIVYAINVLTGASTILISDPLMFPTAAPPGIGINGIKIRRGFSGDTLYFTNGATKIFAKIPLNVDGSAAGPATIVTHAPTGAGYDDFTFDQRGDAFLATGGGNSIAEVTKDPVVQSIVAGNINSTDIAEPTSAQFGRTLWDQETLYVTTSGGLAIPVQTVDGPVRVGGQVVAVDTRGLY</sequence>
<dbReference type="InterPro" id="IPR052998">
    <property type="entry name" value="Hetero-Diels-Alderase-like"/>
</dbReference>
<keyword evidence="3" id="KW-1185">Reference proteome</keyword>
<feature type="signal peptide" evidence="1">
    <location>
        <begin position="1"/>
        <end position="18"/>
    </location>
</feature>
<protein>
    <submittedName>
        <fullName evidence="2">Uncharacterized protein</fullName>
    </submittedName>
</protein>
<dbReference type="Proteomes" id="UP001276659">
    <property type="component" value="Unassembled WGS sequence"/>
</dbReference>
<dbReference type="PANTHER" id="PTHR42060:SF1">
    <property type="entry name" value="NHL REPEAT-CONTAINING PROTEIN"/>
    <property type="match status" value="1"/>
</dbReference>
<dbReference type="AlphaFoldDB" id="A0AAD9Z844"/>
<dbReference type="InterPro" id="IPR011042">
    <property type="entry name" value="6-blade_b-propeller_TolB-like"/>
</dbReference>
<evidence type="ECO:0000256" key="1">
    <source>
        <dbReference type="SAM" id="SignalP"/>
    </source>
</evidence>
<dbReference type="PANTHER" id="PTHR42060">
    <property type="entry name" value="NHL REPEAT-CONTAINING PROTEIN-RELATED"/>
    <property type="match status" value="1"/>
</dbReference>
<dbReference type="Gene3D" id="2.120.10.30">
    <property type="entry name" value="TolB, C-terminal domain"/>
    <property type="match status" value="1"/>
</dbReference>
<feature type="chain" id="PRO_5042277897" evidence="1">
    <location>
        <begin position="19"/>
        <end position="334"/>
    </location>
</feature>